<keyword evidence="3" id="KW-0808">Transferase</keyword>
<keyword evidence="2" id="KW-0328">Glycosyltransferase</keyword>
<protein>
    <submittedName>
        <fullName evidence="8">Unannotated protein</fullName>
    </submittedName>
</protein>
<feature type="transmembrane region" description="Helical" evidence="7">
    <location>
        <begin position="96"/>
        <end position="116"/>
    </location>
</feature>
<proteinExistence type="predicted"/>
<feature type="transmembrane region" description="Helical" evidence="7">
    <location>
        <begin position="291"/>
        <end position="314"/>
    </location>
</feature>
<gene>
    <name evidence="8" type="ORF">UFOPK3444_01122</name>
</gene>
<dbReference type="GO" id="GO:0005886">
    <property type="term" value="C:plasma membrane"/>
    <property type="evidence" value="ECO:0007669"/>
    <property type="project" value="UniProtKB-SubCell"/>
</dbReference>
<dbReference type="Pfam" id="PF26314">
    <property type="entry name" value="MptA_B_family"/>
    <property type="match status" value="1"/>
</dbReference>
<keyword evidence="4 7" id="KW-0812">Transmembrane</keyword>
<feature type="transmembrane region" description="Helical" evidence="7">
    <location>
        <begin position="57"/>
        <end position="76"/>
    </location>
</feature>
<evidence type="ECO:0000256" key="7">
    <source>
        <dbReference type="SAM" id="Phobius"/>
    </source>
</evidence>
<evidence type="ECO:0000313" key="8">
    <source>
        <dbReference type="EMBL" id="CAB4877745.1"/>
    </source>
</evidence>
<feature type="transmembrane region" description="Helical" evidence="7">
    <location>
        <begin position="413"/>
        <end position="431"/>
    </location>
</feature>
<name>A0A6J7E8X8_9ZZZZ</name>
<feature type="transmembrane region" description="Helical" evidence="7">
    <location>
        <begin position="220"/>
        <end position="237"/>
    </location>
</feature>
<dbReference type="InterPro" id="IPR049829">
    <property type="entry name" value="MptA/B-like"/>
</dbReference>
<organism evidence="8">
    <name type="scientific">freshwater metagenome</name>
    <dbReference type="NCBI Taxonomy" id="449393"/>
    <lineage>
        <taxon>unclassified sequences</taxon>
        <taxon>metagenomes</taxon>
        <taxon>ecological metagenomes</taxon>
    </lineage>
</organism>
<feature type="transmembrane region" description="Helical" evidence="7">
    <location>
        <begin position="326"/>
        <end position="347"/>
    </location>
</feature>
<keyword evidence="6 7" id="KW-0472">Membrane</keyword>
<dbReference type="AlphaFoldDB" id="A0A6J7E8X8"/>
<evidence type="ECO:0000256" key="3">
    <source>
        <dbReference type="ARBA" id="ARBA00022679"/>
    </source>
</evidence>
<dbReference type="GO" id="GO:0016758">
    <property type="term" value="F:hexosyltransferase activity"/>
    <property type="evidence" value="ECO:0007669"/>
    <property type="project" value="InterPro"/>
</dbReference>
<reference evidence="8" key="1">
    <citation type="submission" date="2020-05" db="EMBL/GenBank/DDBJ databases">
        <authorList>
            <person name="Chiriac C."/>
            <person name="Salcher M."/>
            <person name="Ghai R."/>
            <person name="Kavagutti S V."/>
        </authorList>
    </citation>
    <scope>NUCLEOTIDE SEQUENCE</scope>
</reference>
<evidence type="ECO:0000256" key="4">
    <source>
        <dbReference type="ARBA" id="ARBA00022692"/>
    </source>
</evidence>
<evidence type="ECO:0000256" key="1">
    <source>
        <dbReference type="ARBA" id="ARBA00004141"/>
    </source>
</evidence>
<keyword evidence="5 7" id="KW-1133">Transmembrane helix</keyword>
<evidence type="ECO:0000256" key="5">
    <source>
        <dbReference type="ARBA" id="ARBA00022989"/>
    </source>
</evidence>
<evidence type="ECO:0000256" key="6">
    <source>
        <dbReference type="ARBA" id="ARBA00023136"/>
    </source>
</evidence>
<feature type="transmembrane region" description="Helical" evidence="7">
    <location>
        <begin position="128"/>
        <end position="146"/>
    </location>
</feature>
<accession>A0A6J7E8X8</accession>
<dbReference type="EMBL" id="CAFBLU010000018">
    <property type="protein sequence ID" value="CAB4877745.1"/>
    <property type="molecule type" value="Genomic_DNA"/>
</dbReference>
<sequence>MELRTAFSRRSPELAAATPGGSAPLRLAGLGFGAKEGLATIAGLIGLLVVTSPMTRFIVPIGAPGSTLPNWILGVFSPLKSTAENLGQATVDAGMSVGKAVVVLGLGLLALAWMAVVRDADSIPLRALAWAIGGIYFLLLIAPPLFSTDIFTYLSAGRLQVLFGVNPYLHGPVVRPQDPAFGWTGLIWCDTPSVYGPIFTMFTAGLTVVGLPAGMWILKLVGFLSAGACAWLTWSIARDLGRPAAQAMAFVALNPLLLVYALGGGHNDLLMLAVVLAAVRLVIQAKPRSAGAVLGAAVAIKGSAGLVLPFLLVGARKRAENGAKEAAIGFAAVTAAVGVVATLVYGFDWMKAPATIANGTGQHIGELKSIPGVLAGYLGLGQVGPVARALLFALVLAVIVQAVRVATRSKDGWIGAAGVAIMASLALSTQLHPWYVIWSLPFAALSADRRVRVGAVSLTVAVIAIQAVRWLLPLGVGWPHSG</sequence>
<comment type="subcellular location">
    <subcellularLocation>
        <location evidence="1">Membrane</location>
        <topology evidence="1">Multi-pass membrane protein</topology>
    </subcellularLocation>
</comment>
<evidence type="ECO:0000256" key="2">
    <source>
        <dbReference type="ARBA" id="ARBA00022676"/>
    </source>
</evidence>
<feature type="transmembrane region" description="Helical" evidence="7">
    <location>
        <begin position="451"/>
        <end position="472"/>
    </location>
</feature>
<feature type="transmembrane region" description="Helical" evidence="7">
    <location>
        <begin position="386"/>
        <end position="406"/>
    </location>
</feature>
<feature type="transmembrane region" description="Helical" evidence="7">
    <location>
        <begin position="27"/>
        <end position="50"/>
    </location>
</feature>
<dbReference type="NCBIfam" id="NF038066">
    <property type="entry name" value="MptB"/>
    <property type="match status" value="1"/>
</dbReference>